<sequence>MSDKLPQSTSLYSALSDLVAFRFHVKQKKLKHQQNMLATNSGDHLAIRKGRGMTFSEVRQYQPGDDIRHIDWRVTARTQKTHTKVFVEEHERPTLLVTEQTPHLFFGSQVRLKTAQALNVSAILAWVSLNHNERVGGITFNHLQSQWIAPKRSPQNVLHLLQKSIQQQEQIKRPTAPDTQAWVDALQQLLKMNKPGNKVFLVGDMMQLVNNASPQLHKLKHNTDITAIHIYDNLERELPKLGWLSMTQSFSSDKLIKLDSFRSKTRKAYNTLYKEQWHHTQEVFSKLAIPLVEIGTHQEPLMSLIQHKLIQ</sequence>
<dbReference type="PANTHER" id="PTHR33608">
    <property type="entry name" value="BLL2464 PROTEIN"/>
    <property type="match status" value="1"/>
</dbReference>
<dbReference type="Pfam" id="PF01882">
    <property type="entry name" value="DUF58"/>
    <property type="match status" value="1"/>
</dbReference>
<keyword evidence="3" id="KW-1185">Reference proteome</keyword>
<dbReference type="EMBL" id="CP102381">
    <property type="protein sequence ID" value="WEJ62734.1"/>
    <property type="molecule type" value="Genomic_DNA"/>
</dbReference>
<protein>
    <submittedName>
        <fullName evidence="2">DUF58 domain-containing protein</fullName>
    </submittedName>
</protein>
<evidence type="ECO:0000259" key="1">
    <source>
        <dbReference type="Pfam" id="PF01882"/>
    </source>
</evidence>
<dbReference type="InterPro" id="IPR002881">
    <property type="entry name" value="DUF58"/>
</dbReference>
<dbReference type="PANTHER" id="PTHR33608:SF12">
    <property type="entry name" value="DUF58 DOMAIN-CONTAINING PROTEIN"/>
    <property type="match status" value="1"/>
</dbReference>
<feature type="domain" description="DUF58" evidence="1">
    <location>
        <begin position="57"/>
        <end position="276"/>
    </location>
</feature>
<gene>
    <name evidence="2" type="ORF">NR989_00385</name>
</gene>
<accession>A0ABY8C9Y5</accession>
<dbReference type="RefSeq" id="WP_275594990.1">
    <property type="nucleotide sequence ID" value="NZ_CP102381.1"/>
</dbReference>
<organism evidence="2 3">
    <name type="scientific">Thiomicrorhabdus lithotrophica</name>
    <dbReference type="NCBI Taxonomy" id="2949997"/>
    <lineage>
        <taxon>Bacteria</taxon>
        <taxon>Pseudomonadati</taxon>
        <taxon>Pseudomonadota</taxon>
        <taxon>Gammaproteobacteria</taxon>
        <taxon>Thiotrichales</taxon>
        <taxon>Piscirickettsiaceae</taxon>
        <taxon>Thiomicrorhabdus</taxon>
    </lineage>
</organism>
<reference evidence="2 3" key="1">
    <citation type="submission" date="2022-06" db="EMBL/GenBank/DDBJ databases">
        <title>Thiomicrohabdus sp. nov, an obligately chemolithoautotrophic, sulfur-oxidizing bacterium isolated from beach of Guanyin Mountain. Amoy.</title>
        <authorList>
            <person name="Zhu H."/>
        </authorList>
    </citation>
    <scope>NUCLEOTIDE SEQUENCE [LARGE SCALE GENOMIC DNA]</scope>
    <source>
        <strain evidence="2 3">XGS-01</strain>
    </source>
</reference>
<name>A0ABY8C9Y5_9GAMM</name>
<evidence type="ECO:0000313" key="3">
    <source>
        <dbReference type="Proteomes" id="UP001222275"/>
    </source>
</evidence>
<proteinExistence type="predicted"/>
<dbReference type="Proteomes" id="UP001222275">
    <property type="component" value="Chromosome"/>
</dbReference>
<evidence type="ECO:0000313" key="2">
    <source>
        <dbReference type="EMBL" id="WEJ62734.1"/>
    </source>
</evidence>